<dbReference type="OMA" id="NCPFLIG"/>
<feature type="non-terminal residue" evidence="8">
    <location>
        <position position="1"/>
    </location>
</feature>
<keyword evidence="3" id="KW-0808">Transferase</keyword>
<dbReference type="PANTHER" id="PTHR13301">
    <property type="entry name" value="X-BOX TRANSCRIPTION FACTOR-RELATED"/>
    <property type="match status" value="1"/>
</dbReference>
<evidence type="ECO:0000256" key="6">
    <source>
        <dbReference type="ARBA" id="ARBA00023136"/>
    </source>
</evidence>
<dbReference type="STRING" id="39947.A0A0P0XPD8"/>
<dbReference type="Proteomes" id="UP000059680">
    <property type="component" value="Chromosome 9"/>
</dbReference>
<accession>A0A0P0XPD8</accession>
<comment type="subcellular location">
    <subcellularLocation>
        <location evidence="1">Endomembrane system</location>
    </subcellularLocation>
</comment>
<evidence type="ECO:0000256" key="4">
    <source>
        <dbReference type="ARBA" id="ARBA00022692"/>
    </source>
</evidence>
<keyword evidence="7" id="KW-0961">Cell wall biogenesis/degradation</keyword>
<dbReference type="GO" id="GO:0071555">
    <property type="term" value="P:cell wall organization"/>
    <property type="evidence" value="ECO:0007669"/>
    <property type="project" value="UniProtKB-KW"/>
</dbReference>
<protein>
    <submittedName>
        <fullName evidence="8">Os09g0478000 protein</fullName>
    </submittedName>
</protein>
<keyword evidence="6" id="KW-0472">Membrane</keyword>
<proteinExistence type="predicted"/>
<evidence type="ECO:0000256" key="2">
    <source>
        <dbReference type="ARBA" id="ARBA00022676"/>
    </source>
</evidence>
<evidence type="ECO:0000256" key="3">
    <source>
        <dbReference type="ARBA" id="ARBA00022679"/>
    </source>
</evidence>
<keyword evidence="9" id="KW-1185">Reference proteome</keyword>
<evidence type="ECO:0000313" key="8">
    <source>
        <dbReference type="EMBL" id="BAT08613.1"/>
    </source>
</evidence>
<dbReference type="EMBL" id="AP014965">
    <property type="protein sequence ID" value="BAT08613.1"/>
    <property type="molecule type" value="Genomic_DNA"/>
</dbReference>
<reference evidence="8 9" key="2">
    <citation type="journal article" date="2013" name="Plant Cell Physiol.">
        <title>Rice Annotation Project Database (RAP-DB): an integrative and interactive database for rice genomics.</title>
        <authorList>
            <person name="Sakai H."/>
            <person name="Lee S.S."/>
            <person name="Tanaka T."/>
            <person name="Numa H."/>
            <person name="Kim J."/>
            <person name="Kawahara Y."/>
            <person name="Wakimoto H."/>
            <person name="Yang C.C."/>
            <person name="Iwamoto M."/>
            <person name="Abe T."/>
            <person name="Yamada Y."/>
            <person name="Muto A."/>
            <person name="Inokuchi H."/>
            <person name="Ikemura T."/>
            <person name="Matsumoto T."/>
            <person name="Sasaki T."/>
            <person name="Itoh T."/>
        </authorList>
    </citation>
    <scope>NUCLEOTIDE SEQUENCE [LARGE SCALE GENOMIC DNA]</scope>
    <source>
        <strain evidence="9">cv. Nipponbare</strain>
    </source>
</reference>
<gene>
    <name evidence="8" type="ordered locus">Os09g0478000</name>
    <name evidence="8" type="ORF">OSNPB_090478000</name>
</gene>
<keyword evidence="5" id="KW-1133">Transmembrane helix</keyword>
<keyword evidence="4" id="KW-0812">Transmembrane</keyword>
<dbReference type="AlphaFoldDB" id="A0A0P0XPD8"/>
<dbReference type="FunCoup" id="A0A0P0XPD8">
    <property type="interactions" value="22"/>
</dbReference>
<dbReference type="InterPro" id="IPR005150">
    <property type="entry name" value="Cellulose_synth"/>
</dbReference>
<evidence type="ECO:0000256" key="1">
    <source>
        <dbReference type="ARBA" id="ARBA00004308"/>
    </source>
</evidence>
<dbReference type="Pfam" id="PF03552">
    <property type="entry name" value="Cellulose_synt"/>
    <property type="match status" value="1"/>
</dbReference>
<dbReference type="GO" id="GO:0030244">
    <property type="term" value="P:cellulose biosynthetic process"/>
    <property type="evidence" value="ECO:0007669"/>
    <property type="project" value="InterPro"/>
</dbReference>
<dbReference type="GO" id="GO:0016760">
    <property type="term" value="F:cellulose synthase (UDP-forming) activity"/>
    <property type="evidence" value="ECO:0007669"/>
    <property type="project" value="InterPro"/>
</dbReference>
<name>A0A0P0XPD8_ORYSJ</name>
<dbReference type="PaxDb" id="39947-A0A0P0XPD8"/>
<keyword evidence="2" id="KW-0328">Glycosyltransferase</keyword>
<dbReference type="Gramene" id="Os09t0478000-00">
    <property type="protein sequence ID" value="Os09t0478000-00"/>
    <property type="gene ID" value="Os09g0478000"/>
</dbReference>
<evidence type="ECO:0000256" key="5">
    <source>
        <dbReference type="ARBA" id="ARBA00022989"/>
    </source>
</evidence>
<reference evidence="8 9" key="3">
    <citation type="journal article" date="2013" name="Rice">
        <title>Improvement of the Oryza sativa Nipponbare reference genome using next generation sequence and optical map data.</title>
        <authorList>
            <person name="Kawahara Y."/>
            <person name="de la Bastide M."/>
            <person name="Hamilton J.P."/>
            <person name="Kanamori H."/>
            <person name="McCombie W.R."/>
            <person name="Ouyang S."/>
            <person name="Schwartz D.C."/>
            <person name="Tanaka T."/>
            <person name="Wu J."/>
            <person name="Zhou S."/>
            <person name="Childs K.L."/>
            <person name="Davidson R.M."/>
            <person name="Lin H."/>
            <person name="Quesada-Ocampo L."/>
            <person name="Vaillancourt B."/>
            <person name="Sakai H."/>
            <person name="Lee S.S."/>
            <person name="Kim J."/>
            <person name="Numa H."/>
            <person name="Itoh T."/>
            <person name="Buell C.R."/>
            <person name="Matsumoto T."/>
        </authorList>
    </citation>
    <scope>NUCLEOTIDE SEQUENCE [LARGE SCALE GENOMIC DNA]</scope>
    <source>
        <strain evidence="9">cv. Nipponbare</strain>
    </source>
</reference>
<organism evidence="8 9">
    <name type="scientific">Oryza sativa subsp. japonica</name>
    <name type="common">Rice</name>
    <dbReference type="NCBI Taxonomy" id="39947"/>
    <lineage>
        <taxon>Eukaryota</taxon>
        <taxon>Viridiplantae</taxon>
        <taxon>Streptophyta</taxon>
        <taxon>Embryophyta</taxon>
        <taxon>Tracheophyta</taxon>
        <taxon>Spermatophyta</taxon>
        <taxon>Magnoliopsida</taxon>
        <taxon>Liliopsida</taxon>
        <taxon>Poales</taxon>
        <taxon>Poaceae</taxon>
        <taxon>BOP clade</taxon>
        <taxon>Oryzoideae</taxon>
        <taxon>Oryzeae</taxon>
        <taxon>Oryzinae</taxon>
        <taxon>Oryza</taxon>
        <taxon>Oryza sativa</taxon>
    </lineage>
</organism>
<dbReference type="InParanoid" id="A0A0P0XPD8"/>
<dbReference type="GO" id="GO:0012505">
    <property type="term" value="C:endomembrane system"/>
    <property type="evidence" value="ECO:0007669"/>
    <property type="project" value="UniProtKB-SubCell"/>
</dbReference>
<reference evidence="9" key="1">
    <citation type="journal article" date="2005" name="Nature">
        <title>The map-based sequence of the rice genome.</title>
        <authorList>
            <consortium name="International rice genome sequencing project (IRGSP)"/>
            <person name="Matsumoto T."/>
            <person name="Wu J."/>
            <person name="Kanamori H."/>
            <person name="Katayose Y."/>
            <person name="Fujisawa M."/>
            <person name="Namiki N."/>
            <person name="Mizuno H."/>
            <person name="Yamamoto K."/>
            <person name="Antonio B.A."/>
            <person name="Baba T."/>
            <person name="Sakata K."/>
            <person name="Nagamura Y."/>
            <person name="Aoki H."/>
            <person name="Arikawa K."/>
            <person name="Arita K."/>
            <person name="Bito T."/>
            <person name="Chiden Y."/>
            <person name="Fujitsuka N."/>
            <person name="Fukunaka R."/>
            <person name="Hamada M."/>
            <person name="Harada C."/>
            <person name="Hayashi A."/>
            <person name="Hijishita S."/>
            <person name="Honda M."/>
            <person name="Hosokawa S."/>
            <person name="Ichikawa Y."/>
            <person name="Idonuma A."/>
            <person name="Iijima M."/>
            <person name="Ikeda M."/>
            <person name="Ikeno M."/>
            <person name="Ito K."/>
            <person name="Ito S."/>
            <person name="Ito T."/>
            <person name="Ito Y."/>
            <person name="Ito Y."/>
            <person name="Iwabuchi A."/>
            <person name="Kamiya K."/>
            <person name="Karasawa W."/>
            <person name="Kurita K."/>
            <person name="Katagiri S."/>
            <person name="Kikuta A."/>
            <person name="Kobayashi H."/>
            <person name="Kobayashi N."/>
            <person name="Machita K."/>
            <person name="Maehara T."/>
            <person name="Masukawa M."/>
            <person name="Mizubayashi T."/>
            <person name="Mukai Y."/>
            <person name="Nagasaki H."/>
            <person name="Nagata Y."/>
            <person name="Naito S."/>
            <person name="Nakashima M."/>
            <person name="Nakama Y."/>
            <person name="Nakamichi Y."/>
            <person name="Nakamura M."/>
            <person name="Meguro A."/>
            <person name="Negishi M."/>
            <person name="Ohta I."/>
            <person name="Ohta T."/>
            <person name="Okamoto M."/>
            <person name="Ono N."/>
            <person name="Saji S."/>
            <person name="Sakaguchi M."/>
            <person name="Sakai K."/>
            <person name="Shibata M."/>
            <person name="Shimokawa T."/>
            <person name="Song J."/>
            <person name="Takazaki Y."/>
            <person name="Terasawa K."/>
            <person name="Tsugane M."/>
            <person name="Tsuji K."/>
            <person name="Ueda S."/>
            <person name="Waki K."/>
            <person name="Yamagata H."/>
            <person name="Yamamoto M."/>
            <person name="Yamamoto S."/>
            <person name="Yamane H."/>
            <person name="Yoshiki S."/>
            <person name="Yoshihara R."/>
            <person name="Yukawa K."/>
            <person name="Zhong H."/>
            <person name="Yano M."/>
            <person name="Yuan Q."/>
            <person name="Ouyang S."/>
            <person name="Liu J."/>
            <person name="Jones K.M."/>
            <person name="Gansberger K."/>
            <person name="Moffat K."/>
            <person name="Hill J."/>
            <person name="Bera J."/>
            <person name="Fadrosh D."/>
            <person name="Jin S."/>
            <person name="Johri S."/>
            <person name="Kim M."/>
            <person name="Overton L."/>
            <person name="Reardon M."/>
            <person name="Tsitrin T."/>
            <person name="Vuong H."/>
            <person name="Weaver B."/>
            <person name="Ciecko A."/>
            <person name="Tallon L."/>
            <person name="Jackson J."/>
            <person name="Pai G."/>
            <person name="Aken S.V."/>
            <person name="Utterback T."/>
            <person name="Reidmuller S."/>
            <person name="Feldblyum T."/>
            <person name="Hsiao J."/>
            <person name="Zismann V."/>
            <person name="Iobst S."/>
            <person name="de Vazeille A.R."/>
            <person name="Buell C.R."/>
            <person name="Ying K."/>
            <person name="Li Y."/>
            <person name="Lu T."/>
            <person name="Huang Y."/>
            <person name="Zhao Q."/>
            <person name="Feng Q."/>
            <person name="Zhang L."/>
            <person name="Zhu J."/>
            <person name="Weng Q."/>
            <person name="Mu J."/>
            <person name="Lu Y."/>
            <person name="Fan D."/>
            <person name="Liu Y."/>
            <person name="Guan J."/>
            <person name="Zhang Y."/>
            <person name="Yu S."/>
            <person name="Liu X."/>
            <person name="Zhang Y."/>
            <person name="Hong G."/>
            <person name="Han B."/>
            <person name="Choisne N."/>
            <person name="Demange N."/>
            <person name="Orjeda G."/>
            <person name="Samain S."/>
            <person name="Cattolico L."/>
            <person name="Pelletier E."/>
            <person name="Couloux A."/>
            <person name="Segurens B."/>
            <person name="Wincker P."/>
            <person name="D'Hont A."/>
            <person name="Scarpelli C."/>
            <person name="Weissenbach J."/>
            <person name="Salanoubat M."/>
            <person name="Quetier F."/>
            <person name="Yu Y."/>
            <person name="Kim H.R."/>
            <person name="Rambo T."/>
            <person name="Currie J."/>
            <person name="Collura K."/>
            <person name="Luo M."/>
            <person name="Yang T."/>
            <person name="Ammiraju J.S.S."/>
            <person name="Engler F."/>
            <person name="Soderlund C."/>
            <person name="Wing R.A."/>
            <person name="Palmer L.E."/>
            <person name="de la Bastide M."/>
            <person name="Spiegel L."/>
            <person name="Nascimento L."/>
            <person name="Zutavern T."/>
            <person name="O'Shaughnessy A."/>
            <person name="Dike S."/>
            <person name="Dedhia N."/>
            <person name="Preston R."/>
            <person name="Balija V."/>
            <person name="McCombie W.R."/>
            <person name="Chow T."/>
            <person name="Chen H."/>
            <person name="Chung M."/>
            <person name="Chen C."/>
            <person name="Shaw J."/>
            <person name="Wu H."/>
            <person name="Hsiao K."/>
            <person name="Chao Y."/>
            <person name="Chu M."/>
            <person name="Cheng C."/>
            <person name="Hour A."/>
            <person name="Lee P."/>
            <person name="Lin S."/>
            <person name="Lin Y."/>
            <person name="Liou J."/>
            <person name="Liu S."/>
            <person name="Hsing Y."/>
            <person name="Raghuvanshi S."/>
            <person name="Mohanty A."/>
            <person name="Bharti A.K."/>
            <person name="Gaur A."/>
            <person name="Gupta V."/>
            <person name="Kumar D."/>
            <person name="Ravi V."/>
            <person name="Vij S."/>
            <person name="Kapur A."/>
            <person name="Khurana P."/>
            <person name="Khurana P."/>
            <person name="Khurana J.P."/>
            <person name="Tyagi A.K."/>
            <person name="Gaikwad K."/>
            <person name="Singh A."/>
            <person name="Dalal V."/>
            <person name="Srivastava S."/>
            <person name="Dixit A."/>
            <person name="Pal A.K."/>
            <person name="Ghazi I.A."/>
            <person name="Yadav M."/>
            <person name="Pandit A."/>
            <person name="Bhargava A."/>
            <person name="Sureshbabu K."/>
            <person name="Batra K."/>
            <person name="Sharma T.R."/>
            <person name="Mohapatra T."/>
            <person name="Singh N.K."/>
            <person name="Messing J."/>
            <person name="Nelson A.B."/>
            <person name="Fuks G."/>
            <person name="Kavchok S."/>
            <person name="Keizer G."/>
            <person name="Linton E."/>
            <person name="Llaca V."/>
            <person name="Song R."/>
            <person name="Tanyolac B."/>
            <person name="Young S."/>
            <person name="Ho-Il K."/>
            <person name="Hahn J.H."/>
            <person name="Sangsakoo G."/>
            <person name="Vanavichit A."/>
            <person name="de Mattos Luiz.A.T."/>
            <person name="Zimmer P.D."/>
            <person name="Malone G."/>
            <person name="Dellagostin O."/>
            <person name="de Oliveira A.C."/>
            <person name="Bevan M."/>
            <person name="Bancroft I."/>
            <person name="Minx P."/>
            <person name="Cordum H."/>
            <person name="Wilson R."/>
            <person name="Cheng Z."/>
            <person name="Jin W."/>
            <person name="Jiang J."/>
            <person name="Leong S.A."/>
            <person name="Iwama H."/>
            <person name="Gojobori T."/>
            <person name="Itoh T."/>
            <person name="Niimura Y."/>
            <person name="Fujii Y."/>
            <person name="Habara T."/>
            <person name="Sakai H."/>
            <person name="Sato Y."/>
            <person name="Wilson G."/>
            <person name="Kumar K."/>
            <person name="McCouch S."/>
            <person name="Juretic N."/>
            <person name="Hoen D."/>
            <person name="Wright S."/>
            <person name="Bruskiewich R."/>
            <person name="Bureau T."/>
            <person name="Miyao A."/>
            <person name="Hirochika H."/>
            <person name="Nishikawa T."/>
            <person name="Kadowaki K."/>
            <person name="Sugiura M."/>
            <person name="Burr B."/>
            <person name="Sasaki T."/>
        </authorList>
    </citation>
    <scope>NUCLEOTIDE SEQUENCE [LARGE SCALE GENOMIC DNA]</scope>
    <source>
        <strain evidence="9">cv. Nipponbare</strain>
    </source>
</reference>
<dbReference type="eggNOG" id="ENOG502QS7H">
    <property type="taxonomic scope" value="Eukaryota"/>
</dbReference>
<dbReference type="GO" id="GO:0016020">
    <property type="term" value="C:membrane"/>
    <property type="evidence" value="ECO:0007669"/>
    <property type="project" value="InterPro"/>
</dbReference>
<dbReference type="SMR" id="A0A0P0XPD8"/>
<sequence length="98" mass="11067">KIIFTELAINCRGWESVYINPQRAALLGVGPATLAQTILQRKRWGEDNLTLFFSKNCPFLIGHGKIKLQLQMGYCLFGLWASNSLPTLYYVMFPSLGL</sequence>
<evidence type="ECO:0000313" key="9">
    <source>
        <dbReference type="Proteomes" id="UP000059680"/>
    </source>
</evidence>
<evidence type="ECO:0000256" key="7">
    <source>
        <dbReference type="ARBA" id="ARBA00023316"/>
    </source>
</evidence>